<gene>
    <name evidence="1" type="ORF">LOK49_LG11G00285</name>
</gene>
<evidence type="ECO:0000313" key="1">
    <source>
        <dbReference type="EMBL" id="KAI7995696.1"/>
    </source>
</evidence>
<reference evidence="1 2" key="1">
    <citation type="journal article" date="2022" name="Plant J.">
        <title>Chromosome-level genome of Camellia lanceoleosa provides a valuable resource for understanding genome evolution and self-incompatibility.</title>
        <authorList>
            <person name="Gong W."/>
            <person name="Xiao S."/>
            <person name="Wang L."/>
            <person name="Liao Z."/>
            <person name="Chang Y."/>
            <person name="Mo W."/>
            <person name="Hu G."/>
            <person name="Li W."/>
            <person name="Zhao G."/>
            <person name="Zhu H."/>
            <person name="Hu X."/>
            <person name="Ji K."/>
            <person name="Xiang X."/>
            <person name="Song Q."/>
            <person name="Yuan D."/>
            <person name="Jin S."/>
            <person name="Zhang L."/>
        </authorList>
    </citation>
    <scope>NUCLEOTIDE SEQUENCE [LARGE SCALE GENOMIC DNA]</scope>
    <source>
        <strain evidence="1">SQ_2022a</strain>
    </source>
</reference>
<dbReference type="EMBL" id="CM045769">
    <property type="protein sequence ID" value="KAI7995696.1"/>
    <property type="molecule type" value="Genomic_DNA"/>
</dbReference>
<name>A0ACC0G3L6_9ERIC</name>
<comment type="caution">
    <text evidence="1">The sequence shown here is derived from an EMBL/GenBank/DDBJ whole genome shotgun (WGS) entry which is preliminary data.</text>
</comment>
<accession>A0ACC0G3L6</accession>
<protein>
    <submittedName>
        <fullName evidence="1">Ubiquitin-conjugating enzyme E2 2</fullName>
    </submittedName>
</protein>
<dbReference type="Proteomes" id="UP001060215">
    <property type="component" value="Chromosome 12"/>
</dbReference>
<organism evidence="1 2">
    <name type="scientific">Camellia lanceoleosa</name>
    <dbReference type="NCBI Taxonomy" id="1840588"/>
    <lineage>
        <taxon>Eukaryota</taxon>
        <taxon>Viridiplantae</taxon>
        <taxon>Streptophyta</taxon>
        <taxon>Embryophyta</taxon>
        <taxon>Tracheophyta</taxon>
        <taxon>Spermatophyta</taxon>
        <taxon>Magnoliopsida</taxon>
        <taxon>eudicotyledons</taxon>
        <taxon>Gunneridae</taxon>
        <taxon>Pentapetalae</taxon>
        <taxon>asterids</taxon>
        <taxon>Ericales</taxon>
        <taxon>Theaceae</taxon>
        <taxon>Camellia</taxon>
    </lineage>
</organism>
<keyword evidence="2" id="KW-1185">Reference proteome</keyword>
<sequence>MRRSYDNNIMLWHGVIFGSSDTPWDGGARDCSVCVCKWMMIFLPTTCIGSIGSGCWWWQEDKDSPTSFLDLAYP</sequence>
<evidence type="ECO:0000313" key="2">
    <source>
        <dbReference type="Proteomes" id="UP001060215"/>
    </source>
</evidence>
<proteinExistence type="predicted"/>